<dbReference type="Pfam" id="PF25595">
    <property type="entry name" value="Phage_TTP_16"/>
    <property type="match status" value="1"/>
</dbReference>
<organism evidence="1 2">
    <name type="scientific">Micromonospora sonchi</name>
    <dbReference type="NCBI Taxonomy" id="1763543"/>
    <lineage>
        <taxon>Bacteria</taxon>
        <taxon>Bacillati</taxon>
        <taxon>Actinomycetota</taxon>
        <taxon>Actinomycetes</taxon>
        <taxon>Micromonosporales</taxon>
        <taxon>Micromonosporaceae</taxon>
        <taxon>Micromonospora</taxon>
    </lineage>
</organism>
<dbReference type="Proteomes" id="UP000608890">
    <property type="component" value="Unassembled WGS sequence"/>
</dbReference>
<name>A0A917TL32_9ACTN</name>
<protein>
    <submittedName>
        <fullName evidence="1">Uncharacterized protein</fullName>
    </submittedName>
</protein>
<dbReference type="EMBL" id="BMNB01000003">
    <property type="protein sequence ID" value="GGM27148.1"/>
    <property type="molecule type" value="Genomic_DNA"/>
</dbReference>
<keyword evidence="2" id="KW-1185">Reference proteome</keyword>
<reference evidence="1" key="2">
    <citation type="submission" date="2020-09" db="EMBL/GenBank/DDBJ databases">
        <authorList>
            <person name="Sun Q."/>
            <person name="Zhou Y."/>
        </authorList>
    </citation>
    <scope>NUCLEOTIDE SEQUENCE</scope>
    <source>
        <strain evidence="1">CGMCC 4.7312</strain>
    </source>
</reference>
<evidence type="ECO:0000313" key="1">
    <source>
        <dbReference type="EMBL" id="GGM27148.1"/>
    </source>
</evidence>
<comment type="caution">
    <text evidence="1">The sequence shown here is derived from an EMBL/GenBank/DDBJ whole genome shotgun (WGS) entry which is preliminary data.</text>
</comment>
<dbReference type="AlphaFoldDB" id="A0A917TL32"/>
<reference evidence="1" key="1">
    <citation type="journal article" date="2014" name="Int. J. Syst. Evol. Microbiol.">
        <title>Complete genome sequence of Corynebacterium casei LMG S-19264T (=DSM 44701T), isolated from a smear-ripened cheese.</title>
        <authorList>
            <consortium name="US DOE Joint Genome Institute (JGI-PGF)"/>
            <person name="Walter F."/>
            <person name="Albersmeier A."/>
            <person name="Kalinowski J."/>
            <person name="Ruckert C."/>
        </authorList>
    </citation>
    <scope>NUCLEOTIDE SEQUENCE</scope>
    <source>
        <strain evidence="1">CGMCC 4.7312</strain>
    </source>
</reference>
<dbReference type="InterPro" id="IPR058009">
    <property type="entry name" value="TTP_Phage_16"/>
</dbReference>
<dbReference type="RefSeq" id="WP_189041040.1">
    <property type="nucleotide sequence ID" value="NZ_BMNB01000003.1"/>
</dbReference>
<proteinExistence type="predicted"/>
<sequence length="170" mass="18129">MTQPMPMAVTTNGTVAVRFVPAIADPAAPTVTEVNAVSSVDLSCYLTGDGYNAETSENTVEDPRLCSKQIFEARGDYTDTLELTYVFNPASPDDDEARTTLPPGTAGFLVTRWGVDSEDAFATGDIVDVIPFESGAQRKNAPARNSVHRITQKQFITGKVQDNVAIVAGA</sequence>
<evidence type="ECO:0000313" key="2">
    <source>
        <dbReference type="Proteomes" id="UP000608890"/>
    </source>
</evidence>
<gene>
    <name evidence="1" type="ORF">GCM10011608_09940</name>
</gene>
<accession>A0A917TL32</accession>